<dbReference type="EMBL" id="WKJO01000001">
    <property type="protein sequence ID" value="MRX20469.1"/>
    <property type="molecule type" value="Genomic_DNA"/>
</dbReference>
<sequence>MTDKDAKDMFGHRAVEQFRQGLREGIKADRRQFWTCKRNIEREYTEKTHIELQMVISSMLMDNEHRLKSAAEDHGEIARLWNEVDLAGECTGLKEAVAAFVGELGQQEPAKYGFGPSGKRADVDLLLAVGEALDDAVVAVADLPETPPVTEVDGR</sequence>
<name>A0A6A8GCF5_9EURY</name>
<evidence type="ECO:0000313" key="1">
    <source>
        <dbReference type="EMBL" id="MRX20469.1"/>
    </source>
</evidence>
<protein>
    <submittedName>
        <fullName evidence="1">Uncharacterized protein</fullName>
    </submittedName>
</protein>
<proteinExistence type="predicted"/>
<dbReference type="Proteomes" id="UP000439022">
    <property type="component" value="Unassembled WGS sequence"/>
</dbReference>
<reference evidence="1 2" key="1">
    <citation type="submission" date="2019-11" db="EMBL/GenBank/DDBJ databases">
        <title>Whole genome sequence of Haloferax sp. MBLA0076.</title>
        <authorList>
            <person name="Seo M.-J."/>
            <person name="Cho E.-S."/>
        </authorList>
    </citation>
    <scope>NUCLEOTIDE SEQUENCE [LARGE SCALE GENOMIC DNA]</scope>
    <source>
        <strain evidence="1 2">MBLA0076</strain>
    </source>
</reference>
<accession>A0A6A8GCF5</accession>
<dbReference type="RefSeq" id="WP_151161066.1">
    <property type="nucleotide sequence ID" value="NZ_WKJO01000001.1"/>
</dbReference>
<organism evidence="1 2">
    <name type="scientific">Haloferax litoreum</name>
    <dbReference type="NCBI Taxonomy" id="2666140"/>
    <lineage>
        <taxon>Archaea</taxon>
        <taxon>Methanobacteriati</taxon>
        <taxon>Methanobacteriota</taxon>
        <taxon>Stenosarchaea group</taxon>
        <taxon>Halobacteria</taxon>
        <taxon>Halobacteriales</taxon>
        <taxon>Haloferacaceae</taxon>
        <taxon>Haloferax</taxon>
    </lineage>
</organism>
<evidence type="ECO:0000313" key="2">
    <source>
        <dbReference type="Proteomes" id="UP000439022"/>
    </source>
</evidence>
<gene>
    <name evidence="1" type="ORF">GJR96_00655</name>
</gene>
<comment type="caution">
    <text evidence="1">The sequence shown here is derived from an EMBL/GenBank/DDBJ whole genome shotgun (WGS) entry which is preliminary data.</text>
</comment>
<dbReference type="AlphaFoldDB" id="A0A6A8GCF5"/>
<keyword evidence="2" id="KW-1185">Reference proteome</keyword>